<feature type="compositionally biased region" description="Polar residues" evidence="1">
    <location>
        <begin position="20"/>
        <end position="29"/>
    </location>
</feature>
<evidence type="ECO:0000256" key="1">
    <source>
        <dbReference type="SAM" id="MobiDB-lite"/>
    </source>
</evidence>
<evidence type="ECO:0000313" key="2">
    <source>
        <dbReference type="EMBL" id="KIL67636.1"/>
    </source>
</evidence>
<proteinExistence type="predicted"/>
<dbReference type="Proteomes" id="UP000054549">
    <property type="component" value="Unassembled WGS sequence"/>
</dbReference>
<gene>
    <name evidence="2" type="ORF">M378DRAFT_9393</name>
</gene>
<dbReference type="OrthoDB" id="3018573at2759"/>
<organism evidence="2 3">
    <name type="scientific">Amanita muscaria (strain Koide BX008)</name>
    <dbReference type="NCBI Taxonomy" id="946122"/>
    <lineage>
        <taxon>Eukaryota</taxon>
        <taxon>Fungi</taxon>
        <taxon>Dikarya</taxon>
        <taxon>Basidiomycota</taxon>
        <taxon>Agaricomycotina</taxon>
        <taxon>Agaricomycetes</taxon>
        <taxon>Agaricomycetidae</taxon>
        <taxon>Agaricales</taxon>
        <taxon>Pluteineae</taxon>
        <taxon>Amanitaceae</taxon>
        <taxon>Amanita</taxon>
    </lineage>
</organism>
<sequence>MSQTQDDFDLVDRPDGTQGGQADNPQEPGTQAPDPPRRGKTHGNARILEMLRALPRAAVIDQNLLINARNRKRERTRAYSNNLAEAASSDESLITVPEEEPAPPPPQQSLTLQASALLSSLSPNSAKKWIKSISGKRRREASENDSSEDESSMYHKTRKILSVPISETATVPGHNLSPGFNRHHHVLITSHVYMPLTLFTNANLRILNREGPTLPTTKISISGTRGKENTAKILDLAKFEAQYGKEEDLSMSDWTEAARNFIRFLDLIVPEGNYRPSARWDLHFGYFDSREDLKTNFKAILLLDIRMRKDYVAQPFEFSAQYYAGQLGDMIRDVQNKEVRDEQQEMRSLISGFAGGSRFNMGAPPPSSSFARKPLARFGKTPFQGGTSSDPSAVVCVICARRGHFWNMCSKSAFDDGKPLVVKVDGKDIVTIKGKTPVCRSWNLKGPAANACSNHDQDKRAHTCTFCSSTSHHAFSWTCRREPARDPKFPAQA</sequence>
<dbReference type="STRING" id="946122.A0A0C2XDU6"/>
<feature type="region of interest" description="Disordered" evidence="1">
    <location>
        <begin position="81"/>
        <end position="109"/>
    </location>
</feature>
<dbReference type="EMBL" id="KN818231">
    <property type="protein sequence ID" value="KIL67636.1"/>
    <property type="molecule type" value="Genomic_DNA"/>
</dbReference>
<evidence type="ECO:0000313" key="3">
    <source>
        <dbReference type="Proteomes" id="UP000054549"/>
    </source>
</evidence>
<accession>A0A0C2XDU6</accession>
<feature type="region of interest" description="Disordered" evidence="1">
    <location>
        <begin position="130"/>
        <end position="155"/>
    </location>
</feature>
<feature type="compositionally biased region" description="Basic residues" evidence="1">
    <location>
        <begin position="130"/>
        <end position="139"/>
    </location>
</feature>
<protein>
    <submittedName>
        <fullName evidence="2">Uncharacterized protein</fullName>
    </submittedName>
</protein>
<dbReference type="InParanoid" id="A0A0C2XDU6"/>
<name>A0A0C2XDU6_AMAMK</name>
<feature type="region of interest" description="Disordered" evidence="1">
    <location>
        <begin position="1"/>
        <end position="42"/>
    </location>
</feature>
<dbReference type="HOGENOM" id="CLU_043159_0_0_1"/>
<reference evidence="2 3" key="1">
    <citation type="submission" date="2014-04" db="EMBL/GenBank/DDBJ databases">
        <title>Evolutionary Origins and Diversification of the Mycorrhizal Mutualists.</title>
        <authorList>
            <consortium name="DOE Joint Genome Institute"/>
            <consortium name="Mycorrhizal Genomics Consortium"/>
            <person name="Kohler A."/>
            <person name="Kuo A."/>
            <person name="Nagy L.G."/>
            <person name="Floudas D."/>
            <person name="Copeland A."/>
            <person name="Barry K.W."/>
            <person name="Cichocki N."/>
            <person name="Veneault-Fourrey C."/>
            <person name="LaButti K."/>
            <person name="Lindquist E.A."/>
            <person name="Lipzen A."/>
            <person name="Lundell T."/>
            <person name="Morin E."/>
            <person name="Murat C."/>
            <person name="Riley R."/>
            <person name="Ohm R."/>
            <person name="Sun H."/>
            <person name="Tunlid A."/>
            <person name="Henrissat B."/>
            <person name="Grigoriev I.V."/>
            <person name="Hibbett D.S."/>
            <person name="Martin F."/>
        </authorList>
    </citation>
    <scope>NUCLEOTIDE SEQUENCE [LARGE SCALE GENOMIC DNA]</scope>
    <source>
        <strain evidence="2 3">Koide BX008</strain>
    </source>
</reference>
<dbReference type="AlphaFoldDB" id="A0A0C2XDU6"/>
<keyword evidence="3" id="KW-1185">Reference proteome</keyword>